<evidence type="ECO:0000256" key="1">
    <source>
        <dbReference type="SAM" id="MobiDB-lite"/>
    </source>
</evidence>
<gene>
    <name evidence="2" type="ORF">KY290_025078</name>
</gene>
<organism evidence="2 3">
    <name type="scientific">Solanum tuberosum</name>
    <name type="common">Potato</name>
    <dbReference type="NCBI Taxonomy" id="4113"/>
    <lineage>
        <taxon>Eukaryota</taxon>
        <taxon>Viridiplantae</taxon>
        <taxon>Streptophyta</taxon>
        <taxon>Embryophyta</taxon>
        <taxon>Tracheophyta</taxon>
        <taxon>Spermatophyta</taxon>
        <taxon>Magnoliopsida</taxon>
        <taxon>eudicotyledons</taxon>
        <taxon>Gunneridae</taxon>
        <taxon>Pentapetalae</taxon>
        <taxon>asterids</taxon>
        <taxon>lamiids</taxon>
        <taxon>Solanales</taxon>
        <taxon>Solanaceae</taxon>
        <taxon>Solanoideae</taxon>
        <taxon>Solaneae</taxon>
        <taxon>Solanum</taxon>
    </lineage>
</organism>
<evidence type="ECO:0000313" key="3">
    <source>
        <dbReference type="Proteomes" id="UP000826656"/>
    </source>
</evidence>
<dbReference type="PANTHER" id="PTHR47481:SF43">
    <property type="entry name" value="RETROTRANSPOSON COPIA-LIKE N-TERMINAL DOMAIN-CONTAINING PROTEIN"/>
    <property type="match status" value="1"/>
</dbReference>
<accession>A0ABQ7UUK8</accession>
<sequence length="213" mass="23586">MSLQNLKQDDLPVTQYLQKAKLISDELAAVARPLCLADLNIYVFKGLHSDFKDLVTAVSTRPEPVAYSELHSLLHNHEFIYGHTLSSLTISPLPHTDQPVAHFSKRSNTTNDRSQNNTSNYRGRGRKEEVVEVVVSHPLEIIRMVNLGSRLLTAKLAAKYAPIPLSQSWFPDTGATQHITPDLSDIHQAEPYKGVDQLQVGNGAGLPIHHTGN</sequence>
<evidence type="ECO:0000313" key="2">
    <source>
        <dbReference type="EMBL" id="KAH0754808.1"/>
    </source>
</evidence>
<dbReference type="EMBL" id="JAIVGD010000018">
    <property type="protein sequence ID" value="KAH0754808.1"/>
    <property type="molecule type" value="Genomic_DNA"/>
</dbReference>
<dbReference type="Proteomes" id="UP000826656">
    <property type="component" value="Unassembled WGS sequence"/>
</dbReference>
<protein>
    <recommendedName>
        <fullName evidence="4">Integrase core domain containing protein</fullName>
    </recommendedName>
</protein>
<keyword evidence="3" id="KW-1185">Reference proteome</keyword>
<feature type="region of interest" description="Disordered" evidence="1">
    <location>
        <begin position="98"/>
        <end position="126"/>
    </location>
</feature>
<comment type="caution">
    <text evidence="2">The sequence shown here is derived from an EMBL/GenBank/DDBJ whole genome shotgun (WGS) entry which is preliminary data.</text>
</comment>
<dbReference type="PANTHER" id="PTHR47481">
    <property type="match status" value="1"/>
</dbReference>
<evidence type="ECO:0008006" key="4">
    <source>
        <dbReference type="Google" id="ProtNLM"/>
    </source>
</evidence>
<proteinExistence type="predicted"/>
<reference evidence="2 3" key="1">
    <citation type="journal article" date="2021" name="bioRxiv">
        <title>Chromosome-scale and haplotype-resolved genome assembly of a tetraploid potato cultivar.</title>
        <authorList>
            <person name="Sun H."/>
            <person name="Jiao W.-B."/>
            <person name="Krause K."/>
            <person name="Campoy J.A."/>
            <person name="Goel M."/>
            <person name="Folz-Donahue K."/>
            <person name="Kukat C."/>
            <person name="Huettel B."/>
            <person name="Schneeberger K."/>
        </authorList>
    </citation>
    <scope>NUCLEOTIDE SEQUENCE [LARGE SCALE GENOMIC DNA]</scope>
    <source>
        <strain evidence="2">SolTubOtavaFocal</strain>
        <tissue evidence="2">Leaves</tissue>
    </source>
</reference>
<feature type="compositionally biased region" description="Polar residues" evidence="1">
    <location>
        <begin position="106"/>
        <end position="121"/>
    </location>
</feature>
<name>A0ABQ7UUK8_SOLTU</name>